<dbReference type="EMBL" id="BAAAOQ010000023">
    <property type="protein sequence ID" value="GAA2202424.1"/>
    <property type="molecule type" value="Genomic_DNA"/>
</dbReference>
<proteinExistence type="predicted"/>
<sequence length="104" mass="10967">MRAVARAGALAVDGRGAVAVGRRGEPAVCAQWPGQGPWLLTVAVRLPWGAAGNRRCARRGPRRARPLTVAVRLPWGAADSRRCARALRPSAVAVRRPLGGDGWA</sequence>
<reference evidence="1 2" key="1">
    <citation type="journal article" date="2019" name="Int. J. Syst. Evol. Microbiol.">
        <title>The Global Catalogue of Microorganisms (GCM) 10K type strain sequencing project: providing services to taxonomists for standard genome sequencing and annotation.</title>
        <authorList>
            <consortium name="The Broad Institute Genomics Platform"/>
            <consortium name="The Broad Institute Genome Sequencing Center for Infectious Disease"/>
            <person name="Wu L."/>
            <person name="Ma J."/>
        </authorList>
    </citation>
    <scope>NUCLEOTIDE SEQUENCE [LARGE SCALE GENOMIC DNA]</scope>
    <source>
        <strain evidence="1 2">JCM 14924</strain>
    </source>
</reference>
<name>A0ABN3C0E2_9ACTN</name>
<dbReference type="Proteomes" id="UP001501391">
    <property type="component" value="Unassembled WGS sequence"/>
</dbReference>
<gene>
    <name evidence="1" type="ORF">GCM10009787_61360</name>
</gene>
<comment type="caution">
    <text evidence="1">The sequence shown here is derived from an EMBL/GenBank/DDBJ whole genome shotgun (WGS) entry which is preliminary data.</text>
</comment>
<evidence type="ECO:0000313" key="1">
    <source>
        <dbReference type="EMBL" id="GAA2202424.1"/>
    </source>
</evidence>
<keyword evidence="2" id="KW-1185">Reference proteome</keyword>
<organism evidence="1 2">
    <name type="scientific">Streptomyces bangladeshensis</name>
    <dbReference type="NCBI Taxonomy" id="295352"/>
    <lineage>
        <taxon>Bacteria</taxon>
        <taxon>Bacillati</taxon>
        <taxon>Actinomycetota</taxon>
        <taxon>Actinomycetes</taxon>
        <taxon>Kitasatosporales</taxon>
        <taxon>Streptomycetaceae</taxon>
        <taxon>Streptomyces</taxon>
    </lineage>
</organism>
<accession>A0ABN3C0E2</accession>
<protein>
    <submittedName>
        <fullName evidence="1">Uncharacterized protein</fullName>
    </submittedName>
</protein>
<evidence type="ECO:0000313" key="2">
    <source>
        <dbReference type="Proteomes" id="UP001501391"/>
    </source>
</evidence>